<dbReference type="AlphaFoldDB" id="A0AAP0L3I7"/>
<organism evidence="6 7">
    <name type="scientific">Stephania yunnanensis</name>
    <dbReference type="NCBI Taxonomy" id="152371"/>
    <lineage>
        <taxon>Eukaryota</taxon>
        <taxon>Viridiplantae</taxon>
        <taxon>Streptophyta</taxon>
        <taxon>Embryophyta</taxon>
        <taxon>Tracheophyta</taxon>
        <taxon>Spermatophyta</taxon>
        <taxon>Magnoliopsida</taxon>
        <taxon>Ranunculales</taxon>
        <taxon>Menispermaceae</taxon>
        <taxon>Menispermoideae</taxon>
        <taxon>Cissampelideae</taxon>
        <taxon>Stephania</taxon>
    </lineage>
</organism>
<dbReference type="GO" id="GO:0005576">
    <property type="term" value="C:extracellular region"/>
    <property type="evidence" value="ECO:0007669"/>
    <property type="project" value="InterPro"/>
</dbReference>
<dbReference type="SMART" id="SM00269">
    <property type="entry name" value="BowB"/>
    <property type="match status" value="1"/>
</dbReference>
<dbReference type="Proteomes" id="UP001420932">
    <property type="component" value="Unassembled WGS sequence"/>
</dbReference>
<dbReference type="Gene3D" id="2.10.69.10">
    <property type="entry name" value="Cysteine Protease (Bromelain) Inhibitor, subunit H"/>
    <property type="match status" value="1"/>
</dbReference>
<sequence length="138" mass="14685">MAALKLVMLGVALVALLGGSPPAVEARANNIPSILTTSESLENIDPDTLFTTGSLDEKARTSIIDSLGLNDEGNAIDCGGVACCDRHLCTFSCPPQCVCLDKRDHCHAACKNCRCTKSIPPQCQCQDVTKYTYAKCHP</sequence>
<keyword evidence="7" id="KW-1185">Reference proteome</keyword>
<accession>A0AAP0L3I7</accession>
<feature type="chain" id="PRO_5043039314" description="Bowman-Birk serine protease inhibitors family domain-containing protein" evidence="4">
    <location>
        <begin position="27"/>
        <end position="138"/>
    </location>
</feature>
<proteinExistence type="inferred from homology"/>
<dbReference type="EMBL" id="JBBNAF010000002">
    <property type="protein sequence ID" value="KAK9163768.1"/>
    <property type="molecule type" value="Genomic_DNA"/>
</dbReference>
<keyword evidence="2" id="KW-1015">Disulfide bond</keyword>
<comment type="caution">
    <text evidence="6">The sequence shown here is derived from an EMBL/GenBank/DDBJ whole genome shotgun (WGS) entry which is preliminary data.</text>
</comment>
<dbReference type="InterPro" id="IPR000877">
    <property type="entry name" value="Prot_inh_BBI"/>
</dbReference>
<name>A0AAP0L3I7_9MAGN</name>
<dbReference type="InterPro" id="IPR035995">
    <property type="entry name" value="Bowman-Birk_prot_inh"/>
</dbReference>
<evidence type="ECO:0000259" key="5">
    <source>
        <dbReference type="SMART" id="SM00269"/>
    </source>
</evidence>
<keyword evidence="1 3" id="KW-0646">Protease inhibitor</keyword>
<gene>
    <name evidence="6" type="ORF">Syun_004670</name>
</gene>
<feature type="signal peptide" evidence="4">
    <location>
        <begin position="1"/>
        <end position="26"/>
    </location>
</feature>
<evidence type="ECO:0000256" key="2">
    <source>
        <dbReference type="ARBA" id="ARBA00023157"/>
    </source>
</evidence>
<keyword evidence="4" id="KW-0732">Signal</keyword>
<dbReference type="Pfam" id="PF00228">
    <property type="entry name" value="Bowman-Birk_leg"/>
    <property type="match status" value="1"/>
</dbReference>
<dbReference type="CDD" id="cd00023">
    <property type="entry name" value="BBI"/>
    <property type="match status" value="1"/>
</dbReference>
<evidence type="ECO:0000313" key="6">
    <source>
        <dbReference type="EMBL" id="KAK9163768.1"/>
    </source>
</evidence>
<dbReference type="GO" id="GO:0004867">
    <property type="term" value="F:serine-type endopeptidase inhibitor activity"/>
    <property type="evidence" value="ECO:0007669"/>
    <property type="project" value="UniProtKB-KW"/>
</dbReference>
<evidence type="ECO:0000256" key="3">
    <source>
        <dbReference type="RuleBase" id="RU003856"/>
    </source>
</evidence>
<dbReference type="SUPFAM" id="SSF57247">
    <property type="entry name" value="Bowman-Birk inhibitor, BBI"/>
    <property type="match status" value="1"/>
</dbReference>
<protein>
    <recommendedName>
        <fullName evidence="5">Bowman-Birk serine protease inhibitors family domain-containing protein</fullName>
    </recommendedName>
</protein>
<feature type="domain" description="Bowman-Birk serine protease inhibitors family" evidence="5">
    <location>
        <begin position="83"/>
        <end position="136"/>
    </location>
</feature>
<evidence type="ECO:0000313" key="7">
    <source>
        <dbReference type="Proteomes" id="UP001420932"/>
    </source>
</evidence>
<comment type="similarity">
    <text evidence="3">Belongs to the Bowman-Birk serine protease inhibitor family.</text>
</comment>
<evidence type="ECO:0000256" key="4">
    <source>
        <dbReference type="SAM" id="SignalP"/>
    </source>
</evidence>
<keyword evidence="3" id="KW-0722">Serine protease inhibitor</keyword>
<reference evidence="6 7" key="1">
    <citation type="submission" date="2024-01" db="EMBL/GenBank/DDBJ databases">
        <title>Genome assemblies of Stephania.</title>
        <authorList>
            <person name="Yang L."/>
        </authorList>
    </citation>
    <scope>NUCLEOTIDE SEQUENCE [LARGE SCALE GENOMIC DNA]</scope>
    <source>
        <strain evidence="6">YNDBR</strain>
        <tissue evidence="6">Leaf</tissue>
    </source>
</reference>
<evidence type="ECO:0000256" key="1">
    <source>
        <dbReference type="ARBA" id="ARBA00022690"/>
    </source>
</evidence>